<dbReference type="Gene3D" id="2.130.10.10">
    <property type="entry name" value="YVTN repeat-like/Quinoprotein amine dehydrogenase"/>
    <property type="match status" value="1"/>
</dbReference>
<dbReference type="PANTHER" id="PTHR30344">
    <property type="entry name" value="6-PHOSPHOGLUCONOLACTONASE-RELATED"/>
    <property type="match status" value="1"/>
</dbReference>
<dbReference type="InterPro" id="IPR015943">
    <property type="entry name" value="WD40/YVTN_repeat-like_dom_sf"/>
</dbReference>
<dbReference type="Proteomes" id="UP001300871">
    <property type="component" value="Unassembled WGS sequence"/>
</dbReference>
<gene>
    <name evidence="2" type="ORF">PM006_11440</name>
</gene>
<evidence type="ECO:0000313" key="2">
    <source>
        <dbReference type="EMBL" id="MDB2000816.1"/>
    </source>
</evidence>
<comment type="similarity">
    <text evidence="1">Belongs to the cycloisomerase 2 family.</text>
</comment>
<dbReference type="InterPro" id="IPR050282">
    <property type="entry name" value="Cycloisomerase_2"/>
</dbReference>
<comment type="caution">
    <text evidence="2">The sequence shown here is derived from an EMBL/GenBank/DDBJ whole genome shotgun (WGS) entry which is preliminary data.</text>
</comment>
<dbReference type="RefSeq" id="WP_003500858.1">
    <property type="nucleotide sequence ID" value="NZ_BAABZD010000010.1"/>
</dbReference>
<reference evidence="2" key="1">
    <citation type="submission" date="2023-01" db="EMBL/GenBank/DDBJ databases">
        <title>Human gut microbiome strain richness.</title>
        <authorList>
            <person name="Chen-Liaw A."/>
        </authorList>
    </citation>
    <scope>NUCLEOTIDE SEQUENCE</scope>
    <source>
        <strain evidence="2">B1_m1001713B170214d0_201011</strain>
    </source>
</reference>
<evidence type="ECO:0000313" key="3">
    <source>
        <dbReference type="Proteomes" id="UP001300871"/>
    </source>
</evidence>
<protein>
    <submittedName>
        <fullName evidence="2">Lactonase family protein</fullName>
    </submittedName>
</protein>
<name>A0AAW6AY73_CLOSY</name>
<dbReference type="GeneID" id="57968961"/>
<organism evidence="2 3">
    <name type="scientific">Clostridium symbiosum</name>
    <name type="common">Bacteroides symbiosus</name>
    <dbReference type="NCBI Taxonomy" id="1512"/>
    <lineage>
        <taxon>Bacteria</taxon>
        <taxon>Bacillati</taxon>
        <taxon>Bacillota</taxon>
        <taxon>Clostridia</taxon>
        <taxon>Lachnospirales</taxon>
        <taxon>Lachnospiraceae</taxon>
        <taxon>Otoolea</taxon>
    </lineage>
</organism>
<dbReference type="GO" id="GO:0017057">
    <property type="term" value="F:6-phosphogluconolactonase activity"/>
    <property type="evidence" value="ECO:0007669"/>
    <property type="project" value="TreeGrafter"/>
</dbReference>
<accession>A0AAW6AY73</accession>
<dbReference type="SUPFAM" id="SSF51004">
    <property type="entry name" value="C-terminal (heme d1) domain of cytochrome cd1-nitrite reductase"/>
    <property type="match status" value="1"/>
</dbReference>
<proteinExistence type="inferred from homology"/>
<dbReference type="InterPro" id="IPR019405">
    <property type="entry name" value="Lactonase_7-beta_prop"/>
</dbReference>
<dbReference type="InterPro" id="IPR011048">
    <property type="entry name" value="Haem_d1_sf"/>
</dbReference>
<dbReference type="PANTHER" id="PTHR30344:SF1">
    <property type="entry name" value="6-PHOSPHOGLUCONOLACTONASE"/>
    <property type="match status" value="1"/>
</dbReference>
<evidence type="ECO:0000256" key="1">
    <source>
        <dbReference type="ARBA" id="ARBA00005564"/>
    </source>
</evidence>
<dbReference type="Pfam" id="PF10282">
    <property type="entry name" value="Lactonase"/>
    <property type="match status" value="1"/>
</dbReference>
<dbReference type="EMBL" id="JAQLGM010000026">
    <property type="protein sequence ID" value="MDB2000816.1"/>
    <property type="molecule type" value="Genomic_DNA"/>
</dbReference>
<dbReference type="GO" id="GO:0005829">
    <property type="term" value="C:cytosol"/>
    <property type="evidence" value="ECO:0007669"/>
    <property type="project" value="TreeGrafter"/>
</dbReference>
<dbReference type="AlphaFoldDB" id="A0AAW6AY73"/>
<sequence>MRNKYMAYVGSYSYNGQAKGITVYDVDMDKGCFQYRCEVEVDNSSYLAVSNDGRTLYSIADEGVVSFRIMENGALSRLNSANIKGMRGCHITTDAEDKYIFVSGYHDGKETVLRLNEDGSVGEITDGVFHKGLGSVAERTFRPHVSCSARTPDGHFVLVADLGIDQVKVYRFDEKKGLLTQVDALRCELESGPRQFLFSGDGKFIYLMYEIKNVIDVFTYEYEEGDRVPHFEKIQTITSTAPERLSQLTAACAIRLSPKEDYLYCSNAGDNSVSVYRRDPETGVLTMISCLPISGDYPKDIAVFPDEKHLASINHASNSISFFEVDYEKGLLVMCSRSITINEPNCCVITRVPNGTAGGKKTKAESRQ</sequence>